<keyword evidence="8 9" id="KW-0472">Membrane</keyword>
<comment type="subcellular location">
    <subcellularLocation>
        <location evidence="2">Membrane</location>
    </subcellularLocation>
</comment>
<dbReference type="eggNOG" id="COG5002">
    <property type="taxonomic scope" value="Bacteria"/>
</dbReference>
<evidence type="ECO:0000256" key="4">
    <source>
        <dbReference type="ARBA" id="ARBA00022553"/>
    </source>
</evidence>
<dbReference type="EC" id="2.7.13.3" evidence="3"/>
<dbReference type="OrthoDB" id="9813151at2"/>
<dbReference type="InterPro" id="IPR005467">
    <property type="entry name" value="His_kinase_dom"/>
</dbReference>
<feature type="transmembrane region" description="Helical" evidence="9">
    <location>
        <begin position="172"/>
        <end position="191"/>
    </location>
</feature>
<dbReference type="PANTHER" id="PTHR45453">
    <property type="entry name" value="PHOSPHATE REGULON SENSOR PROTEIN PHOR"/>
    <property type="match status" value="1"/>
</dbReference>
<dbReference type="SMART" id="SM00304">
    <property type="entry name" value="HAMP"/>
    <property type="match status" value="1"/>
</dbReference>
<organism evidence="12 13">
    <name type="scientific">Lachnoclostridium phytofermentans (strain ATCC 700394 / DSM 18823 / ISDg)</name>
    <name type="common">Clostridium phytofermentans</name>
    <dbReference type="NCBI Taxonomy" id="357809"/>
    <lineage>
        <taxon>Bacteria</taxon>
        <taxon>Bacillati</taxon>
        <taxon>Bacillota</taxon>
        <taxon>Clostridia</taxon>
        <taxon>Lachnospirales</taxon>
        <taxon>Lachnospiraceae</taxon>
    </lineage>
</organism>
<dbReference type="InterPro" id="IPR003660">
    <property type="entry name" value="HAMP_dom"/>
</dbReference>
<dbReference type="InterPro" id="IPR036890">
    <property type="entry name" value="HATPase_C_sf"/>
</dbReference>
<dbReference type="KEGG" id="cpy:Cphy_0016"/>
<dbReference type="Pfam" id="PF02518">
    <property type="entry name" value="HATPase_c"/>
    <property type="match status" value="1"/>
</dbReference>
<evidence type="ECO:0000256" key="8">
    <source>
        <dbReference type="ARBA" id="ARBA00023136"/>
    </source>
</evidence>
<keyword evidence="13" id="KW-1185">Reference proteome</keyword>
<dbReference type="FunFam" id="3.30.565.10:FF:000006">
    <property type="entry name" value="Sensor histidine kinase WalK"/>
    <property type="match status" value="1"/>
</dbReference>
<keyword evidence="6 12" id="KW-0418">Kinase</keyword>
<feature type="domain" description="HAMP" evidence="11">
    <location>
        <begin position="199"/>
        <end position="253"/>
    </location>
</feature>
<dbReference type="CDD" id="cd00082">
    <property type="entry name" value="HisKA"/>
    <property type="match status" value="1"/>
</dbReference>
<evidence type="ECO:0000256" key="5">
    <source>
        <dbReference type="ARBA" id="ARBA00022679"/>
    </source>
</evidence>
<evidence type="ECO:0000259" key="11">
    <source>
        <dbReference type="PROSITE" id="PS50885"/>
    </source>
</evidence>
<dbReference type="GO" id="GO:0004721">
    <property type="term" value="F:phosphoprotein phosphatase activity"/>
    <property type="evidence" value="ECO:0007669"/>
    <property type="project" value="TreeGrafter"/>
</dbReference>
<dbReference type="STRING" id="357809.Cphy_0016"/>
<dbReference type="PROSITE" id="PS50109">
    <property type="entry name" value="HIS_KIN"/>
    <property type="match status" value="1"/>
</dbReference>
<evidence type="ECO:0000256" key="2">
    <source>
        <dbReference type="ARBA" id="ARBA00004370"/>
    </source>
</evidence>
<protein>
    <recommendedName>
        <fullName evidence="3">histidine kinase</fullName>
        <ecNumber evidence="3">2.7.13.3</ecNumber>
    </recommendedName>
</protein>
<dbReference type="SUPFAM" id="SSF47384">
    <property type="entry name" value="Homodimeric domain of signal transducing histidine kinase"/>
    <property type="match status" value="1"/>
</dbReference>
<dbReference type="SMART" id="SM00388">
    <property type="entry name" value="HisKA"/>
    <property type="match status" value="1"/>
</dbReference>
<name>A9KPQ6_LACP7</name>
<reference evidence="13" key="1">
    <citation type="submission" date="2007-11" db="EMBL/GenBank/DDBJ databases">
        <title>Complete genome sequence of Clostridium phytofermentans ISDg.</title>
        <authorList>
            <person name="Leschine S.B."/>
            <person name="Warnick T.A."/>
            <person name="Blanchard J.L."/>
            <person name="Schnell D.J."/>
            <person name="Petit E.L."/>
            <person name="LaTouf W.G."/>
            <person name="Copeland A."/>
            <person name="Lucas S."/>
            <person name="Lapidus A."/>
            <person name="Barry K."/>
            <person name="Glavina del Rio T."/>
            <person name="Dalin E."/>
            <person name="Tice H."/>
            <person name="Pitluck S."/>
            <person name="Kiss H."/>
            <person name="Brettin T."/>
            <person name="Bruce D."/>
            <person name="Detter J.C."/>
            <person name="Han C."/>
            <person name="Kuske C."/>
            <person name="Schmutz J."/>
            <person name="Larimer F."/>
            <person name="Land M."/>
            <person name="Hauser L."/>
            <person name="Kyrpides N."/>
            <person name="Kim E.A."/>
            <person name="Richardson P."/>
        </authorList>
    </citation>
    <scope>NUCLEOTIDE SEQUENCE [LARGE SCALE GENOMIC DNA]</scope>
    <source>
        <strain evidence="13">ATCC 700394 / DSM 18823 / ISDg</strain>
    </source>
</reference>
<dbReference type="InterPro" id="IPR004358">
    <property type="entry name" value="Sig_transdc_His_kin-like_C"/>
</dbReference>
<sequence>MKNRAVEKIRSVLRKVILPYRKKKEAMLGGIRLSITNRIAMNYMKLLIINGFLFFFVFSILYLNIEKGRYEDLAEEIVVNLENDGDAFLTVVNPYSKLGVNMILYEVDTGREVYNDVTYDVKNYRRIFRSIHYTKSSDTHRLILDDDMEFVQGGTLYRAQFFYNMTKDYNRMWSLLWNMLILYVIIVFFIIQEGKKNNIKLLEPIQSMSATVNRLTVSNLHSERLNVAGTKNELKDLAIVFNNMLDRLETSYDRQKQFVSDASHELRTPIAVIQGYINMLSRWGSKDQEILEESIEAIKNEAKAMQDLVEKLLFLSRHDKKTLKLEKKIFNMRPIVEEMVKETKLVTANRVIEAPYLEDVNVYGDKQALKQAIRVFIDNAVKYTQDGDTIRIYCRNIRGDCMIGVEDTGIGMTRKDMDNIFNRFYRSDHVRDRKIEGHGLGLSIAKLIIMAHTGRIKVRSQFTKGTSFIVTIPRIRYDS</sequence>
<keyword evidence="7" id="KW-0902">Two-component regulatory system</keyword>
<dbReference type="InterPro" id="IPR003594">
    <property type="entry name" value="HATPase_dom"/>
</dbReference>
<dbReference type="FunFam" id="1.10.287.130:FF:000001">
    <property type="entry name" value="Two-component sensor histidine kinase"/>
    <property type="match status" value="1"/>
</dbReference>
<dbReference type="PROSITE" id="PS50885">
    <property type="entry name" value="HAMP"/>
    <property type="match status" value="1"/>
</dbReference>
<evidence type="ECO:0000256" key="6">
    <source>
        <dbReference type="ARBA" id="ARBA00022777"/>
    </source>
</evidence>
<proteinExistence type="predicted"/>
<dbReference type="InterPro" id="IPR050351">
    <property type="entry name" value="BphY/WalK/GraS-like"/>
</dbReference>
<gene>
    <name evidence="12" type="ordered locus">Cphy_0016</name>
</gene>
<keyword evidence="4" id="KW-0597">Phosphoprotein</keyword>
<feature type="domain" description="Histidine kinase" evidence="10">
    <location>
        <begin position="261"/>
        <end position="476"/>
    </location>
</feature>
<dbReference type="SMART" id="SM00387">
    <property type="entry name" value="HATPase_c"/>
    <property type="match status" value="1"/>
</dbReference>
<keyword evidence="9" id="KW-1133">Transmembrane helix</keyword>
<dbReference type="HOGENOM" id="CLU_000445_89_6_9"/>
<evidence type="ECO:0000256" key="9">
    <source>
        <dbReference type="SAM" id="Phobius"/>
    </source>
</evidence>
<dbReference type="RefSeq" id="WP_012198050.1">
    <property type="nucleotide sequence ID" value="NC_010001.1"/>
</dbReference>
<dbReference type="CDD" id="cd06225">
    <property type="entry name" value="HAMP"/>
    <property type="match status" value="1"/>
</dbReference>
<evidence type="ECO:0000256" key="3">
    <source>
        <dbReference type="ARBA" id="ARBA00012438"/>
    </source>
</evidence>
<dbReference type="InterPro" id="IPR003661">
    <property type="entry name" value="HisK_dim/P_dom"/>
</dbReference>
<dbReference type="PANTHER" id="PTHR45453:SF1">
    <property type="entry name" value="PHOSPHATE REGULON SENSOR PROTEIN PHOR"/>
    <property type="match status" value="1"/>
</dbReference>
<dbReference type="EMBL" id="CP000885">
    <property type="protein sequence ID" value="ABX40407.1"/>
    <property type="molecule type" value="Genomic_DNA"/>
</dbReference>
<keyword evidence="5" id="KW-0808">Transferase</keyword>
<comment type="catalytic activity">
    <reaction evidence="1">
        <text>ATP + protein L-histidine = ADP + protein N-phospho-L-histidine.</text>
        <dbReference type="EC" id="2.7.13.3"/>
    </reaction>
</comment>
<dbReference type="GO" id="GO:0005886">
    <property type="term" value="C:plasma membrane"/>
    <property type="evidence" value="ECO:0007669"/>
    <property type="project" value="TreeGrafter"/>
</dbReference>
<evidence type="ECO:0000256" key="7">
    <source>
        <dbReference type="ARBA" id="ARBA00023012"/>
    </source>
</evidence>
<dbReference type="GO" id="GO:0000155">
    <property type="term" value="F:phosphorelay sensor kinase activity"/>
    <property type="evidence" value="ECO:0007669"/>
    <property type="project" value="InterPro"/>
</dbReference>
<dbReference type="GO" id="GO:0016036">
    <property type="term" value="P:cellular response to phosphate starvation"/>
    <property type="evidence" value="ECO:0007669"/>
    <property type="project" value="TreeGrafter"/>
</dbReference>
<keyword evidence="9" id="KW-0812">Transmembrane</keyword>
<feature type="transmembrane region" description="Helical" evidence="9">
    <location>
        <begin position="46"/>
        <end position="65"/>
    </location>
</feature>
<evidence type="ECO:0000259" key="10">
    <source>
        <dbReference type="PROSITE" id="PS50109"/>
    </source>
</evidence>
<evidence type="ECO:0000313" key="12">
    <source>
        <dbReference type="EMBL" id="ABX40407.1"/>
    </source>
</evidence>
<dbReference type="PRINTS" id="PR00344">
    <property type="entry name" value="BCTRLSENSOR"/>
</dbReference>
<evidence type="ECO:0000256" key="1">
    <source>
        <dbReference type="ARBA" id="ARBA00000085"/>
    </source>
</evidence>
<evidence type="ECO:0000313" key="13">
    <source>
        <dbReference type="Proteomes" id="UP000000370"/>
    </source>
</evidence>
<accession>A9KPQ6</accession>
<dbReference type="Gene3D" id="1.10.287.130">
    <property type="match status" value="1"/>
</dbReference>
<dbReference type="Pfam" id="PF00512">
    <property type="entry name" value="HisKA"/>
    <property type="match status" value="1"/>
</dbReference>
<dbReference type="Pfam" id="PF00672">
    <property type="entry name" value="HAMP"/>
    <property type="match status" value="1"/>
</dbReference>
<dbReference type="SUPFAM" id="SSF55874">
    <property type="entry name" value="ATPase domain of HSP90 chaperone/DNA topoisomerase II/histidine kinase"/>
    <property type="match status" value="1"/>
</dbReference>
<dbReference type="Gene3D" id="3.30.565.10">
    <property type="entry name" value="Histidine kinase-like ATPase, C-terminal domain"/>
    <property type="match status" value="1"/>
</dbReference>
<dbReference type="AlphaFoldDB" id="A9KPQ6"/>
<dbReference type="InterPro" id="IPR036097">
    <property type="entry name" value="HisK_dim/P_sf"/>
</dbReference>
<dbReference type="Proteomes" id="UP000000370">
    <property type="component" value="Chromosome"/>
</dbReference>